<proteinExistence type="predicted"/>
<dbReference type="Gene3D" id="3.80.10.10">
    <property type="entry name" value="Ribonuclease Inhibitor"/>
    <property type="match status" value="1"/>
</dbReference>
<evidence type="ECO:0000313" key="1">
    <source>
        <dbReference type="EMBL" id="KAG9991104.1"/>
    </source>
</evidence>
<reference evidence="1" key="1">
    <citation type="journal article" date="2021" name="J Fungi (Basel)">
        <title>Virulence traits and population genomics of the black yeast Aureobasidium melanogenum.</title>
        <authorList>
            <person name="Cernosa A."/>
            <person name="Sun X."/>
            <person name="Gostincar C."/>
            <person name="Fang C."/>
            <person name="Gunde-Cimerman N."/>
            <person name="Song Z."/>
        </authorList>
    </citation>
    <scope>NUCLEOTIDE SEQUENCE</scope>
    <source>
        <strain evidence="1">EXF-9298</strain>
    </source>
</reference>
<accession>A0A9P8G5R9</accession>
<feature type="non-terminal residue" evidence="1">
    <location>
        <position position="423"/>
    </location>
</feature>
<organism evidence="1 2">
    <name type="scientific">Aureobasidium melanogenum</name>
    <name type="common">Aureobasidium pullulans var. melanogenum</name>
    <dbReference type="NCBI Taxonomy" id="46634"/>
    <lineage>
        <taxon>Eukaryota</taxon>
        <taxon>Fungi</taxon>
        <taxon>Dikarya</taxon>
        <taxon>Ascomycota</taxon>
        <taxon>Pezizomycotina</taxon>
        <taxon>Dothideomycetes</taxon>
        <taxon>Dothideomycetidae</taxon>
        <taxon>Dothideales</taxon>
        <taxon>Saccotheciaceae</taxon>
        <taxon>Aureobasidium</taxon>
    </lineage>
</organism>
<reference evidence="1" key="2">
    <citation type="submission" date="2021-08" db="EMBL/GenBank/DDBJ databases">
        <authorList>
            <person name="Gostincar C."/>
            <person name="Sun X."/>
            <person name="Song Z."/>
            <person name="Gunde-Cimerman N."/>
        </authorList>
    </citation>
    <scope>NUCLEOTIDE SEQUENCE</scope>
    <source>
        <strain evidence="1">EXF-9298</strain>
    </source>
</reference>
<evidence type="ECO:0008006" key="3">
    <source>
        <dbReference type="Google" id="ProtNLM"/>
    </source>
</evidence>
<name>A0A9P8G5R9_AURME</name>
<dbReference type="InterPro" id="IPR032675">
    <property type="entry name" value="LRR_dom_sf"/>
</dbReference>
<dbReference type="SUPFAM" id="SSF52047">
    <property type="entry name" value="RNI-like"/>
    <property type="match status" value="1"/>
</dbReference>
<gene>
    <name evidence="1" type="ORF">KCU98_g632</name>
</gene>
<evidence type="ECO:0000313" key="2">
    <source>
        <dbReference type="Proteomes" id="UP000729357"/>
    </source>
</evidence>
<keyword evidence="2" id="KW-1185">Reference proteome</keyword>
<dbReference type="Proteomes" id="UP000729357">
    <property type="component" value="Unassembled WGS sequence"/>
</dbReference>
<protein>
    <recommendedName>
        <fullName evidence="3">F-box domain-containing protein</fullName>
    </recommendedName>
</protein>
<comment type="caution">
    <text evidence="1">The sequence shown here is derived from an EMBL/GenBank/DDBJ whole genome shotgun (WGS) entry which is preliminary data.</text>
</comment>
<dbReference type="EMBL" id="JAHFXS010000006">
    <property type="protein sequence ID" value="KAG9991104.1"/>
    <property type="molecule type" value="Genomic_DNA"/>
</dbReference>
<sequence length="423" mass="47808">MAVTAFWSTKELKMMVFACLHYEGCEADLARCARVHSTWTEIANDSLWLGHSKGVWEEGKDHKAVRRNDKMTQAIASLPQMRRQNFASRVSVLDMTDDYNGCNGLSAHNMFDGLEFPKLKALRLQNDHRETQHGMENFPFSRYLRSTLETLCVVDESDRLMESLLMNFNEQCPKLKHIFLQVPHEVFRRPDLARFFRSIRPVKVCLAADEPTNGMFINDLLLALSEGGGLEILVIRGFSDDLRLEHIARMSQLRLLEIAESGAGLEMVPLPPKDHIALGTLSQLHTLRLRDSFFPSQHDFDEADAGAMFSGLSALENLSINHGWDEPCGSLLRSISLHCPNLTFLEIHILHTSVLTEQQAPLFSNLKEIAIDIICTDLSIPETVTLIDTIAPVLETLRWSLPEPMTFTREVCAAFASLRSFDV</sequence>
<dbReference type="AlphaFoldDB" id="A0A9P8G5R9"/>